<evidence type="ECO:0000256" key="1">
    <source>
        <dbReference type="ARBA" id="ARBA00001974"/>
    </source>
</evidence>
<dbReference type="Pfam" id="PF00732">
    <property type="entry name" value="GMC_oxred_N"/>
    <property type="match status" value="1"/>
</dbReference>
<dbReference type="GO" id="GO:0016614">
    <property type="term" value="F:oxidoreductase activity, acting on CH-OH group of donors"/>
    <property type="evidence" value="ECO:0007669"/>
    <property type="project" value="InterPro"/>
</dbReference>
<dbReference type="EMBL" id="SRLE01000008">
    <property type="protein sequence ID" value="TGD73035.1"/>
    <property type="molecule type" value="Genomic_DNA"/>
</dbReference>
<dbReference type="SUPFAM" id="SSF54373">
    <property type="entry name" value="FAD-linked reductases, C-terminal domain"/>
    <property type="match status" value="1"/>
</dbReference>
<dbReference type="Gene3D" id="3.30.560.10">
    <property type="entry name" value="Glucose Oxidase, domain 3"/>
    <property type="match status" value="1"/>
</dbReference>
<evidence type="ECO:0000256" key="4">
    <source>
        <dbReference type="ARBA" id="ARBA00022827"/>
    </source>
</evidence>
<feature type="domain" description="Glucose-methanol-choline oxidoreductase N-terminal" evidence="7">
    <location>
        <begin position="255"/>
        <end position="269"/>
    </location>
</feature>
<dbReference type="PROSITE" id="PS00624">
    <property type="entry name" value="GMC_OXRED_2"/>
    <property type="match status" value="1"/>
</dbReference>
<dbReference type="Proteomes" id="UP000298050">
    <property type="component" value="Unassembled WGS sequence"/>
</dbReference>
<evidence type="ECO:0000313" key="9">
    <source>
        <dbReference type="Proteomes" id="UP000298050"/>
    </source>
</evidence>
<comment type="cofactor">
    <cofactor evidence="1 5">
        <name>FAD</name>
        <dbReference type="ChEBI" id="CHEBI:57692"/>
    </cofactor>
</comment>
<feature type="binding site" evidence="5">
    <location>
        <position position="220"/>
    </location>
    <ligand>
        <name>FAD</name>
        <dbReference type="ChEBI" id="CHEBI:57692"/>
    </ligand>
</feature>
<dbReference type="InterPro" id="IPR012132">
    <property type="entry name" value="GMC_OxRdtase"/>
</dbReference>
<dbReference type="OrthoDB" id="9785276at2"/>
<dbReference type="AlphaFoldDB" id="A0A4Z0M164"/>
<reference evidence="8 9" key="1">
    <citation type="submission" date="2019-04" db="EMBL/GenBank/DDBJ databases">
        <title>Taxonomy of novel Haliea sp. from mangrove soil of West Coast of India.</title>
        <authorList>
            <person name="Verma A."/>
            <person name="Kumar P."/>
            <person name="Krishnamurthi S."/>
        </authorList>
    </citation>
    <scope>NUCLEOTIDE SEQUENCE [LARGE SCALE GENOMIC DNA]</scope>
    <source>
        <strain evidence="8 9">SAOS-164</strain>
    </source>
</reference>
<dbReference type="PIRSF" id="PIRSF000137">
    <property type="entry name" value="Alcohol_oxidase"/>
    <property type="match status" value="1"/>
</dbReference>
<dbReference type="InterPro" id="IPR000172">
    <property type="entry name" value="GMC_OxRdtase_N"/>
</dbReference>
<evidence type="ECO:0000313" key="8">
    <source>
        <dbReference type="EMBL" id="TGD73035.1"/>
    </source>
</evidence>
<proteinExistence type="inferred from homology"/>
<dbReference type="PANTHER" id="PTHR11552:SF147">
    <property type="entry name" value="CHOLINE DEHYDROGENASE, MITOCHONDRIAL"/>
    <property type="match status" value="1"/>
</dbReference>
<dbReference type="InterPro" id="IPR036188">
    <property type="entry name" value="FAD/NAD-bd_sf"/>
</dbReference>
<dbReference type="SUPFAM" id="SSF51905">
    <property type="entry name" value="FAD/NAD(P)-binding domain"/>
    <property type="match status" value="1"/>
</dbReference>
<evidence type="ECO:0000259" key="7">
    <source>
        <dbReference type="PROSITE" id="PS00624"/>
    </source>
</evidence>
<protein>
    <submittedName>
        <fullName evidence="8">Choline dehydrogenase</fullName>
    </submittedName>
</protein>
<keyword evidence="4 5" id="KW-0274">FAD</keyword>
<name>A0A4Z0M164_9GAMM</name>
<keyword evidence="3" id="KW-0285">Flavoprotein</keyword>
<sequence length="541" mass="58303">MAAQSLAGFDTIIIGAGSAGCVLANRLSADPARRVLLLEAGGDDRWHWFHIPVGYLFAMGDPRADWCYELEPQDGLNGRVLPYPRGKVLGGCSAINGMIYMRGQAGDYDSWNLPGWSWDEVLPRFIRSESFYGGASEFHGDAGELRVEQQRLHWPVLDAWKEACNQYGIPPTDDFNTGDNAGVGLFHVNQRGGVRCSAKRAFLAPVMQRPNLQVVTGVLVDRLVWDGQKVSGVEAIIDGRPQRIETAGQVVLSAGAVASPCILQRSGIGGEAQLDAAGIDCRLKLDGVGGNLQDHLQIRVQFRVQGTTTLNCLNGTWHGRARMGMEYMLRRSGPMSMAPSQLGAFFNSGTDVDRPDLEYHVQPMSAEKLGLDLHPFPGITASVCNLRPSSSGRVDVRSSDPAAPPRIDPRYLSTEDDLRIAARSIEITREIACQPAAARFSPVEIKPGPELTSAQELARAAGDIATTIFHPTCTCKMGADDDPLAVTDARLRVRGLDNLYIADASVMPSITSGNTHAPVVMIAETLSEYLGAGPTPGRTGS</sequence>
<dbReference type="RefSeq" id="WP_135444261.1">
    <property type="nucleotide sequence ID" value="NZ_SRLE01000008.1"/>
</dbReference>
<organism evidence="8 9">
    <name type="scientific">Mangrovimicrobium sediminis</name>
    <dbReference type="NCBI Taxonomy" id="2562682"/>
    <lineage>
        <taxon>Bacteria</taxon>
        <taxon>Pseudomonadati</taxon>
        <taxon>Pseudomonadota</taxon>
        <taxon>Gammaproteobacteria</taxon>
        <taxon>Cellvibrionales</taxon>
        <taxon>Halieaceae</taxon>
        <taxon>Mangrovimicrobium</taxon>
    </lineage>
</organism>
<evidence type="ECO:0000256" key="6">
    <source>
        <dbReference type="SAM" id="MobiDB-lite"/>
    </source>
</evidence>
<dbReference type="PANTHER" id="PTHR11552">
    <property type="entry name" value="GLUCOSE-METHANOL-CHOLINE GMC OXIDOREDUCTASE"/>
    <property type="match status" value="1"/>
</dbReference>
<dbReference type="GO" id="GO:0050660">
    <property type="term" value="F:flavin adenine dinucleotide binding"/>
    <property type="evidence" value="ECO:0007669"/>
    <property type="project" value="InterPro"/>
</dbReference>
<evidence type="ECO:0000256" key="3">
    <source>
        <dbReference type="ARBA" id="ARBA00022630"/>
    </source>
</evidence>
<gene>
    <name evidence="8" type="ORF">E4634_12185</name>
</gene>
<feature type="region of interest" description="Disordered" evidence="6">
    <location>
        <begin position="390"/>
        <end position="409"/>
    </location>
</feature>
<keyword evidence="9" id="KW-1185">Reference proteome</keyword>
<comment type="similarity">
    <text evidence="2">Belongs to the GMC oxidoreductase family.</text>
</comment>
<accession>A0A4Z0M164</accession>
<dbReference type="Pfam" id="PF05199">
    <property type="entry name" value="GMC_oxred_C"/>
    <property type="match status" value="1"/>
</dbReference>
<evidence type="ECO:0000256" key="5">
    <source>
        <dbReference type="PIRSR" id="PIRSR000137-2"/>
    </source>
</evidence>
<evidence type="ECO:0000256" key="2">
    <source>
        <dbReference type="ARBA" id="ARBA00010790"/>
    </source>
</evidence>
<feature type="binding site" evidence="5">
    <location>
        <position position="88"/>
    </location>
    <ligand>
        <name>FAD</name>
        <dbReference type="ChEBI" id="CHEBI:57692"/>
    </ligand>
</feature>
<dbReference type="Gene3D" id="3.50.50.60">
    <property type="entry name" value="FAD/NAD(P)-binding domain"/>
    <property type="match status" value="1"/>
</dbReference>
<dbReference type="InterPro" id="IPR007867">
    <property type="entry name" value="GMC_OxRtase_C"/>
</dbReference>
<comment type="caution">
    <text evidence="8">The sequence shown here is derived from an EMBL/GenBank/DDBJ whole genome shotgun (WGS) entry which is preliminary data.</text>
</comment>